<dbReference type="GO" id="GO:0005886">
    <property type="term" value="C:plasma membrane"/>
    <property type="evidence" value="ECO:0007669"/>
    <property type="project" value="UniProtKB-SubCell"/>
</dbReference>
<dbReference type="HOGENOM" id="CLU_000604_35_0_1"/>
<dbReference type="InterPro" id="IPR003439">
    <property type="entry name" value="ABC_transporter-like_ATP-bd"/>
</dbReference>
<feature type="transmembrane region" description="Helical" evidence="15">
    <location>
        <begin position="713"/>
        <end position="732"/>
    </location>
</feature>
<dbReference type="InterPro" id="IPR027417">
    <property type="entry name" value="P-loop_NTPase"/>
</dbReference>
<dbReference type="PANTHER" id="PTHR19241">
    <property type="entry name" value="ATP-BINDING CASSETTE TRANSPORTER"/>
    <property type="match status" value="1"/>
</dbReference>
<evidence type="ECO:0000256" key="2">
    <source>
        <dbReference type="ARBA" id="ARBA00006012"/>
    </source>
</evidence>
<keyword evidence="5 15" id="KW-0812">Transmembrane</keyword>
<feature type="compositionally biased region" description="Basic and acidic residues" evidence="14">
    <location>
        <begin position="94"/>
        <end position="104"/>
    </location>
</feature>
<dbReference type="SUPFAM" id="SSF52540">
    <property type="entry name" value="P-loop containing nucleoside triphosphate hydrolases"/>
    <property type="match status" value="2"/>
</dbReference>
<dbReference type="GO" id="GO:0016887">
    <property type="term" value="F:ATP hydrolysis activity"/>
    <property type="evidence" value="ECO:0007669"/>
    <property type="project" value="InterPro"/>
</dbReference>
<evidence type="ECO:0000313" key="18">
    <source>
        <dbReference type="Proteomes" id="UP000019473"/>
    </source>
</evidence>
<feature type="transmembrane region" description="Helical" evidence="15">
    <location>
        <begin position="1356"/>
        <end position="1375"/>
    </location>
</feature>
<keyword evidence="10 15" id="KW-0472">Membrane</keyword>
<dbReference type="VEuPathDB" id="FungiDB:A1O7_07715"/>
<feature type="region of interest" description="Disordered" evidence="14">
    <location>
        <begin position="90"/>
        <end position="143"/>
    </location>
</feature>
<dbReference type="FunFam" id="3.40.50.300:FF:000054">
    <property type="entry name" value="ABC multidrug transporter atrF"/>
    <property type="match status" value="1"/>
</dbReference>
<feature type="transmembrane region" description="Helical" evidence="15">
    <location>
        <begin position="1277"/>
        <end position="1296"/>
    </location>
</feature>
<evidence type="ECO:0000256" key="14">
    <source>
        <dbReference type="SAM" id="MobiDB-lite"/>
    </source>
</evidence>
<dbReference type="eggNOG" id="KOG0065">
    <property type="taxonomic scope" value="Eukaryota"/>
</dbReference>
<feature type="transmembrane region" description="Helical" evidence="15">
    <location>
        <begin position="1387"/>
        <end position="1406"/>
    </location>
</feature>
<accession>W9VPB1</accession>
<dbReference type="PROSITE" id="PS00211">
    <property type="entry name" value="ABC_TRANSPORTER_1"/>
    <property type="match status" value="1"/>
</dbReference>
<keyword evidence="18" id="KW-1185">Reference proteome</keyword>
<dbReference type="Pfam" id="PF14510">
    <property type="entry name" value="ABC_trans_N"/>
    <property type="match status" value="1"/>
</dbReference>
<dbReference type="GO" id="GO:0005524">
    <property type="term" value="F:ATP binding"/>
    <property type="evidence" value="ECO:0007669"/>
    <property type="project" value="UniProtKB-KW"/>
</dbReference>
<feature type="domain" description="ABC transporter" evidence="16">
    <location>
        <begin position="912"/>
        <end position="1150"/>
    </location>
</feature>
<dbReference type="Pfam" id="PF01061">
    <property type="entry name" value="ABC2_membrane"/>
    <property type="match status" value="2"/>
</dbReference>
<evidence type="ECO:0000256" key="8">
    <source>
        <dbReference type="ARBA" id="ARBA00022840"/>
    </source>
</evidence>
<name>W9VPB1_9EURO</name>
<feature type="compositionally biased region" description="Basic and acidic residues" evidence="14">
    <location>
        <begin position="61"/>
        <end position="74"/>
    </location>
</feature>
<dbReference type="InterPro" id="IPR034003">
    <property type="entry name" value="ABCG_PDR_2"/>
</dbReference>
<feature type="compositionally biased region" description="Basic and acidic residues" evidence="14">
    <location>
        <begin position="8"/>
        <end position="18"/>
    </location>
</feature>
<feature type="transmembrane region" description="Helical" evidence="15">
    <location>
        <begin position="682"/>
        <end position="701"/>
    </location>
</feature>
<proteinExistence type="inferred from homology"/>
<feature type="region of interest" description="Disordered" evidence="14">
    <location>
        <begin position="867"/>
        <end position="902"/>
    </location>
</feature>
<dbReference type="PROSITE" id="PS50893">
    <property type="entry name" value="ABC_TRANSPORTER_2"/>
    <property type="match status" value="2"/>
</dbReference>
<protein>
    <recommendedName>
        <fullName evidence="13">ABC multidrug transporter atrF</fullName>
    </recommendedName>
</protein>
<keyword evidence="11" id="KW-0325">Glycoprotein</keyword>
<keyword evidence="8" id="KW-0067">ATP-binding</keyword>
<gene>
    <name evidence="17" type="ORF">A1O7_07715</name>
</gene>
<evidence type="ECO:0000256" key="1">
    <source>
        <dbReference type="ARBA" id="ARBA00004651"/>
    </source>
</evidence>
<feature type="compositionally biased region" description="Low complexity" evidence="14">
    <location>
        <begin position="113"/>
        <end position="131"/>
    </location>
</feature>
<keyword evidence="7" id="KW-0547">Nucleotide-binding</keyword>
<dbReference type="CDD" id="cd03233">
    <property type="entry name" value="ABCG_PDR_domain1"/>
    <property type="match status" value="1"/>
</dbReference>
<dbReference type="SMART" id="SM00382">
    <property type="entry name" value="AAA"/>
    <property type="match status" value="2"/>
</dbReference>
<evidence type="ECO:0000256" key="15">
    <source>
        <dbReference type="SAM" id="Phobius"/>
    </source>
</evidence>
<evidence type="ECO:0000256" key="10">
    <source>
        <dbReference type="ARBA" id="ARBA00023136"/>
    </source>
</evidence>
<feature type="region of interest" description="Disordered" evidence="14">
    <location>
        <begin position="1"/>
        <end position="74"/>
    </location>
</feature>
<feature type="transmembrane region" description="Helical" evidence="15">
    <location>
        <begin position="604"/>
        <end position="626"/>
    </location>
</feature>
<evidence type="ECO:0000256" key="13">
    <source>
        <dbReference type="ARBA" id="ARBA00069001"/>
    </source>
</evidence>
<dbReference type="RefSeq" id="XP_007759902.1">
    <property type="nucleotide sequence ID" value="XM_007761712.1"/>
</dbReference>
<dbReference type="InterPro" id="IPR029481">
    <property type="entry name" value="ABC_trans_N"/>
</dbReference>
<dbReference type="CDD" id="cd03232">
    <property type="entry name" value="ABCG_PDR_domain2"/>
    <property type="match status" value="1"/>
</dbReference>
<dbReference type="InterPro" id="IPR017871">
    <property type="entry name" value="ABC_transporter-like_CS"/>
</dbReference>
<keyword evidence="3" id="KW-0813">Transport</keyword>
<feature type="domain" description="ABC transporter" evidence="16">
    <location>
        <begin position="212"/>
        <end position="457"/>
    </location>
</feature>
<dbReference type="InterPro" id="IPR003593">
    <property type="entry name" value="AAA+_ATPase"/>
</dbReference>
<dbReference type="STRING" id="1182544.W9VPB1"/>
<dbReference type="GO" id="GO:0140359">
    <property type="term" value="F:ABC-type transporter activity"/>
    <property type="evidence" value="ECO:0007669"/>
    <property type="project" value="InterPro"/>
</dbReference>
<sequence length="1562" mass="175279">MFNQHSGEMFRRRYREEPPLTNLHNIAFPGQLLQDTSTAPSPHDSGTPSRSRSPERNGTWGERDVGGTLNREEAMAEFEEIRREISKISLQRTATRESGAEKPRTWLSRGRSRPSLARTRTTASRATSNATDGDWDKEAGPEPVGEDDLDLGAFLKDGHFEKRTAAGESAKKVGVLYKNLTVKGVGAQATFTKTLPEAIVGTFGPDLYRLVTRFVPTLRFGKPPPTRDLIHDFTGSVRDGEMMLVLGRPGSGCSTFLKVIANQRESFAGVEGTVTYGGIPAEEQKKRYRGEVNYNPEDDQHLPNLTVWQTLKFALMNKTKKHEASTIPVIIDALLKMFGISHTKGTLVGNEYVRGISGGERKRVGIAETLATKSSVVCWDNSTRGLDASTALDYAKSLRIMTDISNRTTIVTLYQAGEGIYELMDKVLVIEEGRMIYQGPADRARQYFIDLGFHAPERQTTADFLTSVGDPNEREFRDGMEASAPKTAAELEAAFRKSSIYQETIADVDRYEKDMEKSNCSDTRQFQEAVQEQKSNSKLVSSQSSYTVSFWRQVMACTLREFWLFWGDKSTLYTKVFIIISNALIVGSLFYGESLDTSGAFPRGGALFFSILFLGWLQLTELVRAVSGRVVISRHRDYAFYRPSAVVIARVMLDLPVLLAQAVVFTIILYFMANLDVDPGKFFINLLFVYISTICVTALYRMFAALSPSIDDAVRFSGIALNLLILYVGYTIPKTTLTSDVIWFGWLYYINPVSYSYEAVLTNEFHGRVMECSPSNLVPRGPNAVAGYQGCSLTGATVGSTQVRGDAYFENSFGYYRSHLWRNFGVVIAFTVLYILITAIASEVFSFTGGGGGALVFKKTRKAKKMVNEESKPSDEENAAVPGEPVSSASSDTMTKEQKQETVGIAESKSVFTWENVEYEVPYQGGKRKLLNKVNGYVKPGVMIALMGASGAGKTTLLNTLSQRQTMGTVSGDMLVDGRPLGIEFQRGTGFCEQMDLHDETATIREALEFSAILRQDRKVPKQEKIDYVNNIIELLELHDIEDAIIGSLGVEQRKRLTIGVELAAKPELLLFLDEPTSGLDSQSAFSIVRFLKKLSQAGQAIICTIHQPSSILIQQFDMVLALNPGGNPFYFGPIGENGSAVIEYFAKRGTQCPPNKNVAEFILETAAKGGKRREDGKRVNWNKEWLESEENASMLKEIQRLKEERSKETPKAATEQHEFAAPVQLQTYELMKRTFRSYWRDPSYLYAKLFVSVIIGIFNGFTFYNLTDSVASLQERFFTSFLILLIPPTIVNGVVPKFFQNRALWEAREYPSRIYGWFAFCTAQVVAEIPSAVVGSVIYWLLWYYPTNLPRDNETAGYMFLMTMLFYFFMSSWGQWICAFAPSFTVIANTLPFFFVMVSIFNGIVRPYSQLPVFWKYWMYYVNPSTWWLRGVLAATLKDVTVRCAQGESTLYNAPPGQTCQSYTREFINSSGMGYVTTMANGTCAYCPYANGQEYLSTLNTKPDEQWQDFGIFLVFTFSNWLLVYFFIWSVRVKKWTFGLGYLFGRAEELIKAAKGVVQRK</sequence>
<keyword evidence="6" id="KW-0677">Repeat</keyword>
<evidence type="ECO:0000256" key="9">
    <source>
        <dbReference type="ARBA" id="ARBA00022989"/>
    </source>
</evidence>
<feature type="transmembrane region" description="Helical" evidence="15">
    <location>
        <begin position="572"/>
        <end position="592"/>
    </location>
</feature>
<evidence type="ECO:0000256" key="5">
    <source>
        <dbReference type="ARBA" id="ARBA00022692"/>
    </source>
</evidence>
<evidence type="ECO:0000256" key="6">
    <source>
        <dbReference type="ARBA" id="ARBA00022737"/>
    </source>
</evidence>
<evidence type="ECO:0000256" key="12">
    <source>
        <dbReference type="ARBA" id="ARBA00047823"/>
    </source>
</evidence>
<reference evidence="17 18" key="1">
    <citation type="submission" date="2013-03" db="EMBL/GenBank/DDBJ databases">
        <title>The Genome Sequence of Cladophialophora yegresii CBS 114405.</title>
        <authorList>
            <consortium name="The Broad Institute Genomics Platform"/>
            <person name="Cuomo C."/>
            <person name="de Hoog S."/>
            <person name="Gorbushina A."/>
            <person name="Walker B."/>
            <person name="Young S.K."/>
            <person name="Zeng Q."/>
            <person name="Gargeya S."/>
            <person name="Fitzgerald M."/>
            <person name="Haas B."/>
            <person name="Abouelleil A."/>
            <person name="Allen A.W."/>
            <person name="Alvarado L."/>
            <person name="Arachchi H.M."/>
            <person name="Berlin A.M."/>
            <person name="Chapman S.B."/>
            <person name="Gainer-Dewar J."/>
            <person name="Goldberg J."/>
            <person name="Griggs A."/>
            <person name="Gujja S."/>
            <person name="Hansen M."/>
            <person name="Howarth C."/>
            <person name="Imamovic A."/>
            <person name="Ireland A."/>
            <person name="Larimer J."/>
            <person name="McCowan C."/>
            <person name="Murphy C."/>
            <person name="Pearson M."/>
            <person name="Poon T.W."/>
            <person name="Priest M."/>
            <person name="Roberts A."/>
            <person name="Saif S."/>
            <person name="Shea T."/>
            <person name="Sisk P."/>
            <person name="Sykes S."/>
            <person name="Wortman J."/>
            <person name="Nusbaum C."/>
            <person name="Birren B."/>
        </authorList>
    </citation>
    <scope>NUCLEOTIDE SEQUENCE [LARGE SCALE GENOMIC DNA]</scope>
    <source>
        <strain evidence="17 18">CBS 114405</strain>
    </source>
</reference>
<dbReference type="Gene3D" id="3.40.50.300">
    <property type="entry name" value="P-loop containing nucleotide triphosphate hydrolases"/>
    <property type="match status" value="2"/>
</dbReference>
<evidence type="ECO:0000256" key="11">
    <source>
        <dbReference type="ARBA" id="ARBA00023180"/>
    </source>
</evidence>
<feature type="transmembrane region" description="Helical" evidence="15">
    <location>
        <begin position="1511"/>
        <end position="1529"/>
    </location>
</feature>
<evidence type="ECO:0000259" key="16">
    <source>
        <dbReference type="PROSITE" id="PS50893"/>
    </source>
</evidence>
<dbReference type="Pfam" id="PF00005">
    <property type="entry name" value="ABC_tran"/>
    <property type="match status" value="2"/>
</dbReference>
<keyword evidence="9 15" id="KW-1133">Transmembrane helix</keyword>
<dbReference type="OrthoDB" id="245989at2759"/>
<dbReference type="InterPro" id="IPR013525">
    <property type="entry name" value="ABC2_TM"/>
</dbReference>
<evidence type="ECO:0000256" key="4">
    <source>
        <dbReference type="ARBA" id="ARBA00022475"/>
    </source>
</evidence>
<feature type="transmembrane region" description="Helical" evidence="15">
    <location>
        <begin position="1246"/>
        <end position="1265"/>
    </location>
</feature>
<comment type="subcellular location">
    <subcellularLocation>
        <location evidence="1">Cell membrane</location>
        <topology evidence="1">Multi-pass membrane protein</topology>
    </subcellularLocation>
</comment>
<keyword evidence="4" id="KW-1003">Cell membrane</keyword>
<dbReference type="GeneID" id="19182287"/>
<comment type="catalytic activity">
    <reaction evidence="12">
        <text>voriconazole(in) + ATP + H2O = voriconazole(out) + ADP + phosphate + H(+)</text>
        <dbReference type="Rhea" id="RHEA:61912"/>
        <dbReference type="ChEBI" id="CHEBI:10023"/>
        <dbReference type="ChEBI" id="CHEBI:15377"/>
        <dbReference type="ChEBI" id="CHEBI:15378"/>
        <dbReference type="ChEBI" id="CHEBI:30616"/>
        <dbReference type="ChEBI" id="CHEBI:43474"/>
        <dbReference type="ChEBI" id="CHEBI:456216"/>
    </reaction>
    <physiologicalReaction direction="left-to-right" evidence="12">
        <dbReference type="Rhea" id="RHEA:61913"/>
    </physiologicalReaction>
</comment>
<evidence type="ECO:0000313" key="17">
    <source>
        <dbReference type="EMBL" id="EXJ57368.1"/>
    </source>
</evidence>
<dbReference type="Proteomes" id="UP000019473">
    <property type="component" value="Unassembled WGS sequence"/>
</dbReference>
<dbReference type="FunFam" id="3.40.50.300:FF:001650">
    <property type="entry name" value="ABC drug exporter AtrF"/>
    <property type="match status" value="1"/>
</dbReference>
<feature type="transmembrane region" description="Helical" evidence="15">
    <location>
        <begin position="647"/>
        <end position="670"/>
    </location>
</feature>
<feature type="transmembrane region" description="Helical" evidence="15">
    <location>
        <begin position="824"/>
        <end position="857"/>
    </location>
</feature>
<evidence type="ECO:0000256" key="7">
    <source>
        <dbReference type="ARBA" id="ARBA00022741"/>
    </source>
</evidence>
<feature type="compositionally biased region" description="Polar residues" evidence="14">
    <location>
        <begin position="33"/>
        <end position="51"/>
    </location>
</feature>
<comment type="caution">
    <text evidence="17">The sequence shown here is derived from an EMBL/GenBank/DDBJ whole genome shotgun (WGS) entry which is preliminary data.</text>
</comment>
<dbReference type="Pfam" id="PF06422">
    <property type="entry name" value="PDR_CDR"/>
    <property type="match status" value="1"/>
</dbReference>
<evidence type="ECO:0000256" key="3">
    <source>
        <dbReference type="ARBA" id="ARBA00022448"/>
    </source>
</evidence>
<dbReference type="EMBL" id="AMGW01000005">
    <property type="protein sequence ID" value="EXJ57368.1"/>
    <property type="molecule type" value="Genomic_DNA"/>
</dbReference>
<dbReference type="InterPro" id="IPR010929">
    <property type="entry name" value="PDR_CDR_ABC"/>
</dbReference>
<comment type="similarity">
    <text evidence="2">Belongs to the ABC transporter superfamily. ABCG family. PDR (TC 3.A.1.205) subfamily.</text>
</comment>
<feature type="transmembrane region" description="Helical" evidence="15">
    <location>
        <begin position="1316"/>
        <end position="1344"/>
    </location>
</feature>
<organism evidence="17 18">
    <name type="scientific">Cladophialophora yegresii CBS 114405</name>
    <dbReference type="NCBI Taxonomy" id="1182544"/>
    <lineage>
        <taxon>Eukaryota</taxon>
        <taxon>Fungi</taxon>
        <taxon>Dikarya</taxon>
        <taxon>Ascomycota</taxon>
        <taxon>Pezizomycotina</taxon>
        <taxon>Eurotiomycetes</taxon>
        <taxon>Chaetothyriomycetidae</taxon>
        <taxon>Chaetothyriales</taxon>
        <taxon>Herpotrichiellaceae</taxon>
        <taxon>Cladophialophora</taxon>
    </lineage>
</organism>
<dbReference type="InterPro" id="IPR034001">
    <property type="entry name" value="ABCG_PDR_1"/>
</dbReference>